<protein>
    <submittedName>
        <fullName evidence="1">Uncharacterized protein</fullName>
    </submittedName>
</protein>
<proteinExistence type="predicted"/>
<dbReference type="Proteomes" id="UP001139981">
    <property type="component" value="Unassembled WGS sequence"/>
</dbReference>
<accession>A0ACC1MA63</accession>
<evidence type="ECO:0000313" key="1">
    <source>
        <dbReference type="EMBL" id="KAJ2901185.1"/>
    </source>
</evidence>
<organism evidence="1 2">
    <name type="scientific">Coemansia aciculifera</name>
    <dbReference type="NCBI Taxonomy" id="417176"/>
    <lineage>
        <taxon>Eukaryota</taxon>
        <taxon>Fungi</taxon>
        <taxon>Fungi incertae sedis</taxon>
        <taxon>Zoopagomycota</taxon>
        <taxon>Kickxellomycotina</taxon>
        <taxon>Kickxellomycetes</taxon>
        <taxon>Kickxellales</taxon>
        <taxon>Kickxellaceae</taxon>
        <taxon>Coemansia</taxon>
    </lineage>
</organism>
<gene>
    <name evidence="1" type="ORF">IWW38_000150</name>
</gene>
<sequence length="271" mass="29920">MRSEELEKIFAAYGKLSRCDVKRGVSLSYGFVEFDDLGDAEVAIKECNGMNVDGDRMVVEFAKRPARKRDDNSCFRCGQEGHWSKDCPDSRGGGGGGRSRSPRRYVPVRSSYDVSLLPLSATPELCPSAVFLLLAEMPTMICDVKSFGGRNRSRSRSRDRGDRGDRRGGRQDSDRRRPSNQGHSRSPVRGGRDGGPHRDSHRSSGGGYSRRNHSRSASRSPGPRSYRGGDGGRRPPPGPRSRSPPPSSSRGQRGDRYPDNAGEDSFRDSRR</sequence>
<reference evidence="1" key="1">
    <citation type="submission" date="2022-07" db="EMBL/GenBank/DDBJ databases">
        <title>Phylogenomic reconstructions and comparative analyses of Kickxellomycotina fungi.</title>
        <authorList>
            <person name="Reynolds N.K."/>
            <person name="Stajich J.E."/>
            <person name="Barry K."/>
            <person name="Grigoriev I.V."/>
            <person name="Crous P."/>
            <person name="Smith M.E."/>
        </authorList>
    </citation>
    <scope>NUCLEOTIDE SEQUENCE</scope>
    <source>
        <strain evidence="1">CBS 190363</strain>
    </source>
</reference>
<name>A0ACC1MA63_9FUNG</name>
<keyword evidence="2" id="KW-1185">Reference proteome</keyword>
<comment type="caution">
    <text evidence="1">The sequence shown here is derived from an EMBL/GenBank/DDBJ whole genome shotgun (WGS) entry which is preliminary data.</text>
</comment>
<evidence type="ECO:0000313" key="2">
    <source>
        <dbReference type="Proteomes" id="UP001139981"/>
    </source>
</evidence>
<dbReference type="EMBL" id="JANBVB010000001">
    <property type="protein sequence ID" value="KAJ2901185.1"/>
    <property type="molecule type" value="Genomic_DNA"/>
</dbReference>